<sequence>MIRRCLLAAAIVLTFTVAPAQHVSAKRELSTVLRLRETNADISIHVTLQPDPGGSFRTIQFDMDGHTYRLISKSDLQYLSKPEGLGMHPADPIHGLVLDPSRLFFLAHYTAEAKPHTLLFFIGAEYASDASSILVVGFHEDSSPYKVLELDQFDTSNFTQLDDGSPVIIGKATLSQAYSEAAKDSVYATTYDPSAVYIVRLNEPAEYSLVESKRYNQLHYVWAGTKSREDIAVVFHDKNYHKPYIVSAKDVDKVLPKTQE</sequence>
<protein>
    <submittedName>
        <fullName evidence="2">Uncharacterized protein</fullName>
    </submittedName>
</protein>
<gene>
    <name evidence="2" type="ORF">HDF15_004252</name>
</gene>
<reference evidence="2 3" key="1">
    <citation type="submission" date="2020-08" db="EMBL/GenBank/DDBJ databases">
        <title>Genomic Encyclopedia of Type Strains, Phase IV (KMG-V): Genome sequencing to study the core and pangenomes of soil and plant-associated prokaryotes.</title>
        <authorList>
            <person name="Whitman W."/>
        </authorList>
    </citation>
    <scope>NUCLEOTIDE SEQUENCE [LARGE SCALE GENOMIC DNA]</scope>
    <source>
        <strain evidence="2 3">X5P3</strain>
    </source>
</reference>
<comment type="caution">
    <text evidence="2">The sequence shown here is derived from an EMBL/GenBank/DDBJ whole genome shotgun (WGS) entry which is preliminary data.</text>
</comment>
<keyword evidence="1" id="KW-0732">Signal</keyword>
<organism evidence="2 3">
    <name type="scientific">Granulicella mallensis</name>
    <dbReference type="NCBI Taxonomy" id="940614"/>
    <lineage>
        <taxon>Bacteria</taxon>
        <taxon>Pseudomonadati</taxon>
        <taxon>Acidobacteriota</taxon>
        <taxon>Terriglobia</taxon>
        <taxon>Terriglobales</taxon>
        <taxon>Acidobacteriaceae</taxon>
        <taxon>Granulicella</taxon>
    </lineage>
</organism>
<proteinExistence type="predicted"/>
<dbReference type="Proteomes" id="UP000584867">
    <property type="component" value="Unassembled WGS sequence"/>
</dbReference>
<dbReference type="AlphaFoldDB" id="A0A7W8EBJ0"/>
<name>A0A7W8EBJ0_9BACT</name>
<dbReference type="RefSeq" id="WP_184258957.1">
    <property type="nucleotide sequence ID" value="NZ_JACHIO010000021.1"/>
</dbReference>
<feature type="chain" id="PRO_5030609817" evidence="1">
    <location>
        <begin position="21"/>
        <end position="260"/>
    </location>
</feature>
<feature type="signal peptide" evidence="1">
    <location>
        <begin position="1"/>
        <end position="20"/>
    </location>
</feature>
<dbReference type="EMBL" id="JACHIO010000021">
    <property type="protein sequence ID" value="MBB5065882.1"/>
    <property type="molecule type" value="Genomic_DNA"/>
</dbReference>
<evidence type="ECO:0000256" key="1">
    <source>
        <dbReference type="SAM" id="SignalP"/>
    </source>
</evidence>
<evidence type="ECO:0000313" key="3">
    <source>
        <dbReference type="Proteomes" id="UP000584867"/>
    </source>
</evidence>
<evidence type="ECO:0000313" key="2">
    <source>
        <dbReference type="EMBL" id="MBB5065882.1"/>
    </source>
</evidence>
<accession>A0A7W8EBJ0</accession>